<feature type="compositionally biased region" description="Polar residues" evidence="8">
    <location>
        <begin position="15"/>
        <end position="25"/>
    </location>
</feature>
<reference evidence="11" key="1">
    <citation type="submission" date="2022-04" db="EMBL/GenBank/DDBJ databases">
        <title>A functionally conserved STORR gene fusion in Papaver species that diverged 16.8 million years ago.</title>
        <authorList>
            <person name="Catania T."/>
        </authorList>
    </citation>
    <scope>NUCLEOTIDE SEQUENCE</scope>
    <source>
        <strain evidence="11">S-188037</strain>
    </source>
</reference>
<accession>A0AAD4SM59</accession>
<evidence type="ECO:0000313" key="11">
    <source>
        <dbReference type="EMBL" id="KAI3914015.1"/>
    </source>
</evidence>
<name>A0AAD4SM59_9MAGN</name>
<dbReference type="GO" id="GO:0004674">
    <property type="term" value="F:protein serine/threonine kinase activity"/>
    <property type="evidence" value="ECO:0007669"/>
    <property type="project" value="UniProtKB-KW"/>
</dbReference>
<dbReference type="Proteomes" id="UP001202328">
    <property type="component" value="Unassembled WGS sequence"/>
</dbReference>
<dbReference type="CDD" id="cd14066">
    <property type="entry name" value="STKc_IRAK"/>
    <property type="match status" value="1"/>
</dbReference>
<dbReference type="GO" id="GO:0005524">
    <property type="term" value="F:ATP binding"/>
    <property type="evidence" value="ECO:0007669"/>
    <property type="project" value="UniProtKB-UniRule"/>
</dbReference>
<evidence type="ECO:0000256" key="6">
    <source>
        <dbReference type="PROSITE-ProRule" id="PRU10141"/>
    </source>
</evidence>
<dbReference type="PROSITE" id="PS00107">
    <property type="entry name" value="PROTEIN_KINASE_ATP"/>
    <property type="match status" value="1"/>
</dbReference>
<dbReference type="Gene3D" id="3.30.200.20">
    <property type="entry name" value="Phosphorylase Kinase, domain 1"/>
    <property type="match status" value="1"/>
</dbReference>
<gene>
    <name evidence="11" type="ORF">MKW98_010827</name>
</gene>
<dbReference type="InterPro" id="IPR008271">
    <property type="entry name" value="Ser/Thr_kinase_AS"/>
</dbReference>
<evidence type="ECO:0000256" key="1">
    <source>
        <dbReference type="ARBA" id="ARBA00022527"/>
    </source>
</evidence>
<feature type="binding site" evidence="6">
    <location>
        <position position="129"/>
    </location>
    <ligand>
        <name>ATP</name>
        <dbReference type="ChEBI" id="CHEBI:30616"/>
    </ligand>
</feature>
<dbReference type="SUPFAM" id="SSF56112">
    <property type="entry name" value="Protein kinase-like (PK-like)"/>
    <property type="match status" value="1"/>
</dbReference>
<evidence type="ECO:0000313" key="12">
    <source>
        <dbReference type="Proteomes" id="UP001202328"/>
    </source>
</evidence>
<dbReference type="PROSITE" id="PS50011">
    <property type="entry name" value="PROTEIN_KINASE_DOM"/>
    <property type="match status" value="1"/>
</dbReference>
<evidence type="ECO:0000256" key="4">
    <source>
        <dbReference type="ARBA" id="ARBA00022777"/>
    </source>
</evidence>
<dbReference type="InterPro" id="IPR017441">
    <property type="entry name" value="Protein_kinase_ATP_BS"/>
</dbReference>
<keyword evidence="2" id="KW-0808">Transferase</keyword>
<dbReference type="Gene3D" id="1.10.510.10">
    <property type="entry name" value="Transferase(Phosphotransferase) domain 1"/>
    <property type="match status" value="1"/>
</dbReference>
<evidence type="ECO:0000256" key="3">
    <source>
        <dbReference type="ARBA" id="ARBA00022741"/>
    </source>
</evidence>
<keyword evidence="9" id="KW-0812">Transmembrane</keyword>
<evidence type="ECO:0000256" key="7">
    <source>
        <dbReference type="RuleBase" id="RU000304"/>
    </source>
</evidence>
<evidence type="ECO:0000259" key="10">
    <source>
        <dbReference type="PROSITE" id="PS50011"/>
    </source>
</evidence>
<feature type="region of interest" description="Disordered" evidence="8">
    <location>
        <begin position="475"/>
        <end position="497"/>
    </location>
</feature>
<dbReference type="SMART" id="SM00220">
    <property type="entry name" value="S_TKc"/>
    <property type="match status" value="1"/>
</dbReference>
<evidence type="ECO:0000256" key="8">
    <source>
        <dbReference type="SAM" id="MobiDB-lite"/>
    </source>
</evidence>
<keyword evidence="3 6" id="KW-0547">Nucleotide-binding</keyword>
<keyword evidence="4" id="KW-0418">Kinase</keyword>
<keyword evidence="9" id="KW-1133">Transmembrane helix</keyword>
<proteinExistence type="inferred from homology"/>
<evidence type="ECO:0000256" key="5">
    <source>
        <dbReference type="ARBA" id="ARBA00022840"/>
    </source>
</evidence>
<feature type="region of interest" description="Disordered" evidence="8">
    <location>
        <begin position="1"/>
        <end position="26"/>
    </location>
</feature>
<sequence length="497" mass="55587">MIIKLKDTTAPLLSPETTPNGNPQLHSKPMVGFSQNHLLGAFILGGGIVIFIGFVLLICYKLRIFQLLKQWWSRKRGLEFESSLQIRRFRLEEVEKATKSFSRDYMIGTGAFGKVYVGVFEDDRTLAVKRAHDNSFQSLQEFKNEVELISKVKHRNLVGLVGYCHEAGVKALVYEYVPNGSLLEYIVGRGGKTLSWRQRVNIAIGAAKGIAFLHEGVKPCIIHRDIKPSNILVGSSFEAKVSDFGLVKSGPTGDQSHVSSQVKGTPGYLDPAYCTSYHLSPLSDVFSFGVILLQLVAARPAVDTTSDRIPGHIIEWARPSIERGIVEDIIDVNLLAEPCNMKMMLKMGQLGLRCTVETPKNRPTMTQVAQELEEALITTGNYLMHVRNQPYHSKGSIKASMEELHKFSNDHQTLQHELEISQSSVSIDGLKFQKFRLEEMDSVSSFTSTNLRCLENNSISIDVDLYENVNLKGINEEETSSSSASTEDNETRLRRYN</sequence>
<keyword evidence="5 6" id="KW-0067">ATP-binding</keyword>
<dbReference type="EMBL" id="JAJJMB010009426">
    <property type="protein sequence ID" value="KAI3914015.1"/>
    <property type="molecule type" value="Genomic_DNA"/>
</dbReference>
<dbReference type="InterPro" id="IPR011009">
    <property type="entry name" value="Kinase-like_dom_sf"/>
</dbReference>
<dbReference type="InterPro" id="IPR000719">
    <property type="entry name" value="Prot_kinase_dom"/>
</dbReference>
<dbReference type="PANTHER" id="PTHR47989:SF61">
    <property type="entry name" value="PROTEIN KINASE DOMAIN-CONTAINING PROTEIN"/>
    <property type="match status" value="1"/>
</dbReference>
<keyword evidence="9" id="KW-0472">Membrane</keyword>
<evidence type="ECO:0000256" key="2">
    <source>
        <dbReference type="ARBA" id="ARBA00022679"/>
    </source>
</evidence>
<dbReference type="PANTHER" id="PTHR47989">
    <property type="entry name" value="OS01G0750732 PROTEIN"/>
    <property type="match status" value="1"/>
</dbReference>
<dbReference type="PROSITE" id="PS00108">
    <property type="entry name" value="PROTEIN_KINASE_ST"/>
    <property type="match status" value="1"/>
</dbReference>
<keyword evidence="1 7" id="KW-0723">Serine/threonine-protein kinase</keyword>
<evidence type="ECO:0000256" key="9">
    <source>
        <dbReference type="SAM" id="Phobius"/>
    </source>
</evidence>
<dbReference type="AlphaFoldDB" id="A0AAD4SM59"/>
<keyword evidence="12" id="KW-1185">Reference proteome</keyword>
<dbReference type="InterPro" id="IPR001245">
    <property type="entry name" value="Ser-Thr/Tyr_kinase_cat_dom"/>
</dbReference>
<protein>
    <recommendedName>
        <fullName evidence="10">Protein kinase domain-containing protein</fullName>
    </recommendedName>
</protein>
<comment type="similarity">
    <text evidence="7">Belongs to the protein kinase superfamily.</text>
</comment>
<organism evidence="11 12">
    <name type="scientific">Papaver atlanticum</name>
    <dbReference type="NCBI Taxonomy" id="357466"/>
    <lineage>
        <taxon>Eukaryota</taxon>
        <taxon>Viridiplantae</taxon>
        <taxon>Streptophyta</taxon>
        <taxon>Embryophyta</taxon>
        <taxon>Tracheophyta</taxon>
        <taxon>Spermatophyta</taxon>
        <taxon>Magnoliopsida</taxon>
        <taxon>Ranunculales</taxon>
        <taxon>Papaveraceae</taxon>
        <taxon>Papaveroideae</taxon>
        <taxon>Papaver</taxon>
    </lineage>
</organism>
<feature type="transmembrane region" description="Helical" evidence="9">
    <location>
        <begin position="38"/>
        <end position="60"/>
    </location>
</feature>
<dbReference type="Pfam" id="PF07714">
    <property type="entry name" value="PK_Tyr_Ser-Thr"/>
    <property type="match status" value="1"/>
</dbReference>
<feature type="domain" description="Protein kinase" evidence="10">
    <location>
        <begin position="101"/>
        <end position="376"/>
    </location>
</feature>
<comment type="caution">
    <text evidence="11">The sequence shown here is derived from an EMBL/GenBank/DDBJ whole genome shotgun (WGS) entry which is preliminary data.</text>
</comment>
<dbReference type="FunFam" id="3.30.200.20:FF:000039">
    <property type="entry name" value="receptor-like protein kinase FERONIA"/>
    <property type="match status" value="1"/>
</dbReference>